<dbReference type="RefSeq" id="WP_249323920.1">
    <property type="nucleotide sequence ID" value="NZ_JACRTK010000003.1"/>
</dbReference>
<dbReference type="InterPro" id="IPR010180">
    <property type="entry name" value="CRISPR-assoc_prot_CXXC-CXXC"/>
</dbReference>
<dbReference type="AlphaFoldDB" id="A0A926IN29"/>
<keyword evidence="3" id="KW-1185">Reference proteome</keyword>
<evidence type="ECO:0000313" key="2">
    <source>
        <dbReference type="EMBL" id="MBC8591060.1"/>
    </source>
</evidence>
<dbReference type="NCBIfam" id="TIGR01908">
    <property type="entry name" value="cas_CXXC_CXXC"/>
    <property type="match status" value="1"/>
</dbReference>
<feature type="domain" description="CRISPR-associated protein CXXC-CXXC" evidence="1">
    <location>
        <begin position="224"/>
        <end position="285"/>
    </location>
</feature>
<sequence>MGEKIRLYMEDWLYNSGLVGFYNILTHSRDEIIVKDNYIEFGIENLIDFEEKYFDYFIDKYKNILSINKIVFFEGFILQHQENNFENFTEDDLKFVNQYISDIAKKYLKSNSYKAAYKLIDSSVDILGLEKKLKTIKIKKKQDINDVIPEVKETFHLIKQIIEYINLEDTKKYIGAKNAIYTIIKNGWDGICFLNRQTKEKDMYLDYKKYFLEPTSEYLVADKSKFKYSCFSCDGKMQDFTNDLSFLNMTGFDVSRKSSHVWDFQNDVAVCPICKLIYSCVPAGISYLYNKGIYINDNSSMQGAININNKIYIEIFKQNKEDRKLTYKALVESINEEFNDKVKYELADIQLVRYEDGKYKFNMLSRRTLEIIRDSRNDLDKLINCGFKEINTYFNIYELVIDRLLKSQNMFTLIQKLLYYKLSQPKDSYYHANHILRILKINTRFLKGVGYMENTDKDIVKLGNASGYYLRERYRDKGAVDKLSGISYRLLNSLKTNNIDSFMDTLLNCYLYVKLPVPNVFLDTLRNEEKFKTIGYAFVAGLIEGKNQDENGGNIDEK</sequence>
<comment type="caution">
    <text evidence="2">The sequence shown here is derived from an EMBL/GenBank/DDBJ whole genome shotgun (WGS) entry which is preliminary data.</text>
</comment>
<evidence type="ECO:0000313" key="3">
    <source>
        <dbReference type="Proteomes" id="UP000601522"/>
    </source>
</evidence>
<gene>
    <name evidence="2" type="primary">cas8a1</name>
    <name evidence="2" type="ORF">H8689_08020</name>
</gene>
<accession>A0A926IN29</accession>
<proteinExistence type="predicted"/>
<evidence type="ECO:0000259" key="1">
    <source>
        <dbReference type="Pfam" id="PF09706"/>
    </source>
</evidence>
<dbReference type="EMBL" id="JACRTK010000003">
    <property type="protein sequence ID" value="MBC8591060.1"/>
    <property type="molecule type" value="Genomic_DNA"/>
</dbReference>
<dbReference type="InterPro" id="IPR019121">
    <property type="entry name" value="CRISPR-assoc_CXXC-CXXC_dom"/>
</dbReference>
<dbReference type="Pfam" id="PF09706">
    <property type="entry name" value="Cas_CXXC_CXXC"/>
    <property type="match status" value="1"/>
</dbReference>
<dbReference type="CDD" id="cd09754">
    <property type="entry name" value="Cas8a1_I-A"/>
    <property type="match status" value="1"/>
</dbReference>
<protein>
    <submittedName>
        <fullName evidence="2">Type I-B CRISPR-associated protein Cas8b1/Cst1</fullName>
    </submittedName>
</protein>
<reference evidence="2 3" key="1">
    <citation type="submission" date="2020-08" db="EMBL/GenBank/DDBJ databases">
        <title>Genome public.</title>
        <authorList>
            <person name="Liu C."/>
            <person name="Sun Q."/>
        </authorList>
    </citation>
    <scope>NUCLEOTIDE SEQUENCE [LARGE SCALE GENOMIC DNA]</scope>
    <source>
        <strain evidence="2 3">NSJ-26</strain>
    </source>
</reference>
<organism evidence="2 3">
    <name type="scientific">Wansuia hejianensis</name>
    <dbReference type="NCBI Taxonomy" id="2763667"/>
    <lineage>
        <taxon>Bacteria</taxon>
        <taxon>Bacillati</taxon>
        <taxon>Bacillota</taxon>
        <taxon>Clostridia</taxon>
        <taxon>Lachnospirales</taxon>
        <taxon>Lachnospiraceae</taxon>
        <taxon>Wansuia</taxon>
    </lineage>
</organism>
<dbReference type="Proteomes" id="UP000601522">
    <property type="component" value="Unassembled WGS sequence"/>
</dbReference>
<name>A0A926IN29_9FIRM</name>